<gene>
    <name evidence="3" type="ORF">GCM10025868_29760</name>
</gene>
<feature type="compositionally biased region" description="Basic residues" evidence="1">
    <location>
        <begin position="343"/>
        <end position="352"/>
    </location>
</feature>
<feature type="domain" description="YdbS-like PH" evidence="2">
    <location>
        <begin position="2"/>
        <end position="62"/>
    </location>
</feature>
<feature type="region of interest" description="Disordered" evidence="1">
    <location>
        <begin position="299"/>
        <end position="377"/>
    </location>
</feature>
<name>A0ABQ6JLS5_9ACTN</name>
<dbReference type="Gene3D" id="1.10.630.10">
    <property type="entry name" value="Cytochrome P450"/>
    <property type="match status" value="1"/>
</dbReference>
<comment type="caution">
    <text evidence="3">The sequence shown here is derived from an EMBL/GenBank/DDBJ whole genome shotgun (WGS) entry which is preliminary data.</text>
</comment>
<feature type="compositionally biased region" description="Low complexity" evidence="1">
    <location>
        <begin position="314"/>
        <end position="324"/>
    </location>
</feature>
<protein>
    <recommendedName>
        <fullName evidence="2">YdbS-like PH domain-containing protein</fullName>
    </recommendedName>
</protein>
<feature type="compositionally biased region" description="Basic and acidic residues" evidence="1">
    <location>
        <begin position="329"/>
        <end position="342"/>
    </location>
</feature>
<dbReference type="EMBL" id="BSUZ01000001">
    <property type="protein sequence ID" value="GMA87726.1"/>
    <property type="molecule type" value="Genomic_DNA"/>
</dbReference>
<evidence type="ECO:0000256" key="1">
    <source>
        <dbReference type="SAM" id="MobiDB-lite"/>
    </source>
</evidence>
<dbReference type="SUPFAM" id="SSF48264">
    <property type="entry name" value="Cytochrome P450"/>
    <property type="match status" value="1"/>
</dbReference>
<feature type="compositionally biased region" description="Low complexity" evidence="1">
    <location>
        <begin position="118"/>
        <end position="127"/>
    </location>
</feature>
<dbReference type="PANTHER" id="PTHR34473">
    <property type="entry name" value="UPF0699 TRANSMEMBRANE PROTEIN YDBS"/>
    <property type="match status" value="1"/>
</dbReference>
<feature type="compositionally biased region" description="Basic residues" evidence="1">
    <location>
        <begin position="361"/>
        <end position="371"/>
    </location>
</feature>
<accession>A0ABQ6JLS5</accession>
<reference evidence="4" key="1">
    <citation type="journal article" date="2019" name="Int. J. Syst. Evol. Microbiol.">
        <title>The Global Catalogue of Microorganisms (GCM) 10K type strain sequencing project: providing services to taxonomists for standard genome sequencing and annotation.</title>
        <authorList>
            <consortium name="The Broad Institute Genomics Platform"/>
            <consortium name="The Broad Institute Genome Sequencing Center for Infectious Disease"/>
            <person name="Wu L."/>
            <person name="Ma J."/>
        </authorList>
    </citation>
    <scope>NUCLEOTIDE SEQUENCE [LARGE SCALE GENOMIC DNA]</scope>
    <source>
        <strain evidence="4">NBRC 108730</strain>
    </source>
</reference>
<evidence type="ECO:0000313" key="4">
    <source>
        <dbReference type="Proteomes" id="UP001157017"/>
    </source>
</evidence>
<proteinExistence type="predicted"/>
<evidence type="ECO:0000313" key="3">
    <source>
        <dbReference type="EMBL" id="GMA87726.1"/>
    </source>
</evidence>
<keyword evidence="4" id="KW-1185">Reference proteome</keyword>
<dbReference type="PANTHER" id="PTHR34473:SF2">
    <property type="entry name" value="UPF0699 TRANSMEMBRANE PROTEIN YDBT"/>
    <property type="match status" value="1"/>
</dbReference>
<dbReference type="InterPro" id="IPR005182">
    <property type="entry name" value="YdbS-like_PH"/>
</dbReference>
<feature type="compositionally biased region" description="Low complexity" evidence="1">
    <location>
        <begin position="501"/>
        <end position="513"/>
    </location>
</feature>
<organism evidence="3 4">
    <name type="scientific">Angustibacter aerolatus</name>
    <dbReference type="NCBI Taxonomy" id="1162965"/>
    <lineage>
        <taxon>Bacteria</taxon>
        <taxon>Bacillati</taxon>
        <taxon>Actinomycetota</taxon>
        <taxon>Actinomycetes</taxon>
        <taxon>Kineosporiales</taxon>
        <taxon>Kineosporiaceae</taxon>
    </lineage>
</organism>
<dbReference type="InterPro" id="IPR036396">
    <property type="entry name" value="Cyt_P450_sf"/>
</dbReference>
<dbReference type="Pfam" id="PF03703">
    <property type="entry name" value="bPH_2"/>
    <property type="match status" value="2"/>
</dbReference>
<sequence>MLFRQQRRARLDRLQAVDVVRPLLARIFGLAEPELEVAGGKDSAVRLSLLREDDAQALRNTLLARAAGVTYEGGVAPEAPEREPLGAGRPHPRVAGAQRRHPGDAGAAARRRRGHGGHPAAGRAGRAGAHGHRPGQRHVGPLRSAFGFRVATSPDGLRLHHGLLTARSQTVPPGRVQAVRVSQPLLWRGRDWWRLQVNVAGYGGGSDKEDGAAAENVLLTVGSREEALEVLGLAFASLAAPDADVLAAGLTGRAGRGADGGFVGSPRSARWLDPVTWRRHGVRVTDDVLLLRRGVLTRQARRGAARPHPEPRRAAGAAAAPARPGRLRRALDPRAGHADRAPPRTRRRRPAARRAVGQGARRAHPRQRRRPRPVDADLVTTTTTEPFSLDDPAFVADPYPAFAAARAAAPVQWHAGLGSYVALSHAACDVVLRDRRLGRVFQPREPEAAWGTFNWLHADSILDSEPPKHTRLRRLVAAAFGRGHVERLRPRVAEPGRAGCSTTSSPPAGPAST</sequence>
<dbReference type="Proteomes" id="UP001157017">
    <property type="component" value="Unassembled WGS sequence"/>
</dbReference>
<feature type="domain" description="YdbS-like PH" evidence="2">
    <location>
        <begin position="148"/>
        <end position="226"/>
    </location>
</feature>
<feature type="region of interest" description="Disordered" evidence="1">
    <location>
        <begin position="74"/>
        <end position="141"/>
    </location>
</feature>
<evidence type="ECO:0000259" key="2">
    <source>
        <dbReference type="Pfam" id="PF03703"/>
    </source>
</evidence>
<feature type="region of interest" description="Disordered" evidence="1">
    <location>
        <begin position="491"/>
        <end position="513"/>
    </location>
</feature>